<sequence>MAAYEASGMPSLSLPSAASVPRASARYALYPADIGVLAPLHDPIPYVLLYSSGAGIRRDRDHLLFGSSLTSVVRSIFLYSSTNSPAPLN</sequence>
<evidence type="ECO:0000313" key="2">
    <source>
        <dbReference type="Proteomes" id="UP001610432"/>
    </source>
</evidence>
<comment type="caution">
    <text evidence="1">The sequence shown here is derived from an EMBL/GenBank/DDBJ whole genome shotgun (WGS) entry which is preliminary data.</text>
</comment>
<gene>
    <name evidence="1" type="ORF">BJX67DRAFT_364384</name>
</gene>
<organism evidence="1 2">
    <name type="scientific">Aspergillus lucknowensis</name>
    <dbReference type="NCBI Taxonomy" id="176173"/>
    <lineage>
        <taxon>Eukaryota</taxon>
        <taxon>Fungi</taxon>
        <taxon>Dikarya</taxon>
        <taxon>Ascomycota</taxon>
        <taxon>Pezizomycotina</taxon>
        <taxon>Eurotiomycetes</taxon>
        <taxon>Eurotiomycetidae</taxon>
        <taxon>Eurotiales</taxon>
        <taxon>Aspergillaceae</taxon>
        <taxon>Aspergillus</taxon>
        <taxon>Aspergillus subgen. Nidulantes</taxon>
    </lineage>
</organism>
<accession>A0ABR4LGF8</accession>
<dbReference type="RefSeq" id="XP_070882153.1">
    <property type="nucleotide sequence ID" value="XM_071030183.1"/>
</dbReference>
<protein>
    <submittedName>
        <fullName evidence="1">Uncharacterized protein</fullName>
    </submittedName>
</protein>
<keyword evidence="2" id="KW-1185">Reference proteome</keyword>
<dbReference type="Proteomes" id="UP001610432">
    <property type="component" value="Unassembled WGS sequence"/>
</dbReference>
<evidence type="ECO:0000313" key="1">
    <source>
        <dbReference type="EMBL" id="KAL2863174.1"/>
    </source>
</evidence>
<dbReference type="EMBL" id="JBFXLQ010000055">
    <property type="protein sequence ID" value="KAL2863174.1"/>
    <property type="molecule type" value="Genomic_DNA"/>
</dbReference>
<name>A0ABR4LGF8_9EURO</name>
<dbReference type="GeneID" id="98145255"/>
<reference evidence="1 2" key="1">
    <citation type="submission" date="2024-07" db="EMBL/GenBank/DDBJ databases">
        <title>Section-level genome sequencing and comparative genomics of Aspergillus sections Usti and Cavernicolus.</title>
        <authorList>
            <consortium name="Lawrence Berkeley National Laboratory"/>
            <person name="Nybo J.L."/>
            <person name="Vesth T.C."/>
            <person name="Theobald S."/>
            <person name="Frisvad J.C."/>
            <person name="Larsen T.O."/>
            <person name="Kjaerboelling I."/>
            <person name="Rothschild-Mancinelli K."/>
            <person name="Lyhne E.K."/>
            <person name="Kogle M.E."/>
            <person name="Barry K."/>
            <person name="Clum A."/>
            <person name="Na H."/>
            <person name="Ledsgaard L."/>
            <person name="Lin J."/>
            <person name="Lipzen A."/>
            <person name="Kuo A."/>
            <person name="Riley R."/>
            <person name="Mondo S."/>
            <person name="Labutti K."/>
            <person name="Haridas S."/>
            <person name="Pangalinan J."/>
            <person name="Salamov A.A."/>
            <person name="Simmons B.A."/>
            <person name="Magnuson J.K."/>
            <person name="Chen J."/>
            <person name="Drula E."/>
            <person name="Henrissat B."/>
            <person name="Wiebenga A."/>
            <person name="Lubbers R.J."/>
            <person name="Gomes A.C."/>
            <person name="Macurrencykelacurrency M.R."/>
            <person name="Stajich J."/>
            <person name="Grigoriev I.V."/>
            <person name="Mortensen U.H."/>
            <person name="De Vries R.P."/>
            <person name="Baker S.E."/>
            <person name="Andersen M.R."/>
        </authorList>
    </citation>
    <scope>NUCLEOTIDE SEQUENCE [LARGE SCALE GENOMIC DNA]</scope>
    <source>
        <strain evidence="1 2">CBS 449.75</strain>
    </source>
</reference>
<proteinExistence type="predicted"/>